<reference evidence="10 11" key="1">
    <citation type="submission" date="2019-07" db="EMBL/GenBank/DDBJ databases">
        <title>Rhodotorula toruloides NBRC10032 genome sequencing.</title>
        <authorList>
            <person name="Shida Y."/>
            <person name="Takaku H."/>
            <person name="Ogasawara W."/>
            <person name="Mori K."/>
        </authorList>
    </citation>
    <scope>NUCLEOTIDE SEQUENCE [LARGE SCALE GENOMIC DNA]</scope>
    <source>
        <strain evidence="10 11">NBRC10032</strain>
    </source>
</reference>
<dbReference type="Pfam" id="PF02518">
    <property type="entry name" value="HATPase_c"/>
    <property type="match status" value="1"/>
</dbReference>
<feature type="region of interest" description="Disordered" evidence="7">
    <location>
        <begin position="806"/>
        <end position="861"/>
    </location>
</feature>
<dbReference type="EC" id="2.7.13.3" evidence="2"/>
<evidence type="ECO:0000256" key="3">
    <source>
        <dbReference type="ARBA" id="ARBA00022553"/>
    </source>
</evidence>
<dbReference type="CDD" id="cd00082">
    <property type="entry name" value="HisKA"/>
    <property type="match status" value="1"/>
</dbReference>
<evidence type="ECO:0000259" key="8">
    <source>
        <dbReference type="PROSITE" id="PS50109"/>
    </source>
</evidence>
<dbReference type="Gene3D" id="3.40.50.2300">
    <property type="match status" value="1"/>
</dbReference>
<dbReference type="SMART" id="SM00448">
    <property type="entry name" value="REC"/>
    <property type="match status" value="1"/>
</dbReference>
<keyword evidence="4" id="KW-0808">Transferase</keyword>
<name>A0A511K9H2_RHOTO</name>
<organism evidence="10 11">
    <name type="scientific">Rhodotorula toruloides</name>
    <name type="common">Yeast</name>
    <name type="synonym">Rhodosporidium toruloides</name>
    <dbReference type="NCBI Taxonomy" id="5286"/>
    <lineage>
        <taxon>Eukaryota</taxon>
        <taxon>Fungi</taxon>
        <taxon>Dikarya</taxon>
        <taxon>Basidiomycota</taxon>
        <taxon>Pucciniomycotina</taxon>
        <taxon>Microbotryomycetes</taxon>
        <taxon>Sporidiobolales</taxon>
        <taxon>Sporidiobolaceae</taxon>
        <taxon>Rhodotorula</taxon>
    </lineage>
</organism>
<dbReference type="GO" id="GO:0009927">
    <property type="term" value="F:histidine phosphotransfer kinase activity"/>
    <property type="evidence" value="ECO:0007669"/>
    <property type="project" value="TreeGrafter"/>
</dbReference>
<dbReference type="PROSITE" id="PS50110">
    <property type="entry name" value="RESPONSE_REGULATORY"/>
    <property type="match status" value="1"/>
</dbReference>
<sequence>MAAAAHPLTSLPREHAALPLDRVPTPRLAQAGPSTTPPASALVDNDILHAWRCWWMEYSLGHFEETATLPAALQQLLDNPATESKAGEPSYACNYSGGPETAEQALEFYARHKYIPPPYSPDERKRVQLVRKFDLDGLTPLIAVSELCELVRSFFGPDITVLATSLTASRTCLIGISQSPQDTLDWQASLEEIESTWCMCRHGIFAGEDDAFVVLDTARDWRVGNIPLYSESGKLHFYAGVRISLPSDALDDGQSGASRPIPIGTLCAVSHQAQAEVTQPQLTALKTLARRIEREILVANEARLRRRGQQQAAFVSEFLQLTLGGSATPSKASPGMEAVLSANPNAPPSPSSPTSAAFIHAAQRLCDLTGVTSAAIVDTRSSTASPQNSAGWCSDSCGGARRPRIVYRTETPEGSTYEIEEGVAPLAILGQAGVPEEQLEKAETLSKEDLRAFDDFVRRLRVGEHGADTLPDKILSHLVVGKAESTRLIPIFDHNQALALLIFVSLPDPLLELGDGDRTFAKNIGWVCLSALIRDQSSESDRTKLAFVSSISHALRLPLHGLAGQLELMRGAGAGVEVADVCMDSLRSLLDDSVDFYNLNDQPTTQATSSSSSEITDLAELLQDVTARSLTRAVQFAQQEWEDSICTKDVRVVVDIAARQNGWLVRTSPSDLRRIFGNVIENAWSYTDAGQVTVSLQLADGTSMSRPGEQLVKVRILDTGCGMSEAFLRSGKLFQPFRRADAYVPGIGLGLPLASLLVAQHGGQIHVTSVPAKGTTVDILLPILFVASQPAPAIRRTLSDEIMTASKAFSSPSSPKSDCPSCRSSRSLNPPSSRLTTPNESPVGHDEPAKQHDSSKHGPIKFGEAAVPATRNRLLRVLGCEDNAIARNLLAALVKQKGYEFRAAADGQQGVSIFRDDLYRPDVTVMDIGMPIMDGLHAATVMREIEQANGWPRHRIIALTGLSNEQDRVKAMSNGGPIDEWLLKGGDSLRVLTSEFARMQAQINVADATTCTCPSTVVPPLPQPLSV</sequence>
<evidence type="ECO:0000256" key="2">
    <source>
        <dbReference type="ARBA" id="ARBA00012438"/>
    </source>
</evidence>
<evidence type="ECO:0000256" key="1">
    <source>
        <dbReference type="ARBA" id="ARBA00000085"/>
    </source>
</evidence>
<feature type="domain" description="Response regulatory" evidence="9">
    <location>
        <begin position="876"/>
        <end position="999"/>
    </location>
</feature>
<dbReference type="SMART" id="SM00387">
    <property type="entry name" value="HATPase_c"/>
    <property type="match status" value="1"/>
</dbReference>
<feature type="compositionally biased region" description="Low complexity" evidence="7">
    <location>
        <begin position="806"/>
        <end position="835"/>
    </location>
</feature>
<evidence type="ECO:0000256" key="4">
    <source>
        <dbReference type="ARBA" id="ARBA00022679"/>
    </source>
</evidence>
<dbReference type="OrthoDB" id="60033at2759"/>
<evidence type="ECO:0000256" key="7">
    <source>
        <dbReference type="SAM" id="MobiDB-lite"/>
    </source>
</evidence>
<dbReference type="InterPro" id="IPR005467">
    <property type="entry name" value="His_kinase_dom"/>
</dbReference>
<feature type="modified residue" description="4-aspartylphosphate" evidence="6">
    <location>
        <position position="927"/>
    </location>
</feature>
<keyword evidence="3 6" id="KW-0597">Phosphoprotein</keyword>
<dbReference type="SUPFAM" id="SSF55874">
    <property type="entry name" value="ATPase domain of HSP90 chaperone/DNA topoisomerase II/histidine kinase"/>
    <property type="match status" value="1"/>
</dbReference>
<dbReference type="GO" id="GO:0005886">
    <property type="term" value="C:plasma membrane"/>
    <property type="evidence" value="ECO:0007669"/>
    <property type="project" value="TreeGrafter"/>
</dbReference>
<dbReference type="InterPro" id="IPR011006">
    <property type="entry name" value="CheY-like_superfamily"/>
</dbReference>
<comment type="caution">
    <text evidence="10">The sequence shown here is derived from an EMBL/GenBank/DDBJ whole genome shotgun (WGS) entry which is preliminary data.</text>
</comment>
<dbReference type="PANTHER" id="PTHR43047:SF72">
    <property type="entry name" value="OSMOSENSING HISTIDINE PROTEIN KINASE SLN1"/>
    <property type="match status" value="1"/>
</dbReference>
<dbReference type="InterPro" id="IPR003594">
    <property type="entry name" value="HATPase_dom"/>
</dbReference>
<dbReference type="EMBL" id="BJWK01000002">
    <property type="protein sequence ID" value="GEM06998.1"/>
    <property type="molecule type" value="Genomic_DNA"/>
</dbReference>
<dbReference type="InterPro" id="IPR001789">
    <property type="entry name" value="Sig_transdc_resp-reg_receiver"/>
</dbReference>
<feature type="compositionally biased region" description="Basic and acidic residues" evidence="7">
    <location>
        <begin position="843"/>
        <end position="856"/>
    </location>
</feature>
<dbReference type="GO" id="GO:0000155">
    <property type="term" value="F:phosphorelay sensor kinase activity"/>
    <property type="evidence" value="ECO:0007669"/>
    <property type="project" value="InterPro"/>
</dbReference>
<dbReference type="AlphaFoldDB" id="A0A511K9H2"/>
<feature type="domain" description="Histidine kinase" evidence="8">
    <location>
        <begin position="550"/>
        <end position="785"/>
    </location>
</feature>
<dbReference type="CDD" id="cd17546">
    <property type="entry name" value="REC_hyHK_CKI1_RcsC-like"/>
    <property type="match status" value="1"/>
</dbReference>
<proteinExistence type="predicted"/>
<gene>
    <name evidence="10" type="ORF">Rt10032_c02g1015</name>
</gene>
<protein>
    <recommendedName>
        <fullName evidence="2">histidine kinase</fullName>
        <ecNumber evidence="2">2.7.13.3</ecNumber>
    </recommendedName>
</protein>
<dbReference type="InterPro" id="IPR036890">
    <property type="entry name" value="HATPase_C_sf"/>
</dbReference>
<evidence type="ECO:0000256" key="6">
    <source>
        <dbReference type="PROSITE-ProRule" id="PRU00169"/>
    </source>
</evidence>
<keyword evidence="5 10" id="KW-0418">Kinase</keyword>
<dbReference type="InterPro" id="IPR003661">
    <property type="entry name" value="HisK_dim/P_dom"/>
</dbReference>
<evidence type="ECO:0000313" key="10">
    <source>
        <dbReference type="EMBL" id="GEM06998.1"/>
    </source>
</evidence>
<dbReference type="PROSITE" id="PS50109">
    <property type="entry name" value="HIS_KIN"/>
    <property type="match status" value="1"/>
</dbReference>
<dbReference type="SUPFAM" id="SSF52172">
    <property type="entry name" value="CheY-like"/>
    <property type="match status" value="1"/>
</dbReference>
<accession>A0A511K9H2</accession>
<dbReference type="PRINTS" id="PR00344">
    <property type="entry name" value="BCTRLSENSOR"/>
</dbReference>
<dbReference type="Proteomes" id="UP000321518">
    <property type="component" value="Unassembled WGS sequence"/>
</dbReference>
<evidence type="ECO:0000313" key="11">
    <source>
        <dbReference type="Proteomes" id="UP000321518"/>
    </source>
</evidence>
<evidence type="ECO:0000256" key="5">
    <source>
        <dbReference type="ARBA" id="ARBA00022777"/>
    </source>
</evidence>
<dbReference type="Pfam" id="PF00072">
    <property type="entry name" value="Response_reg"/>
    <property type="match status" value="1"/>
</dbReference>
<evidence type="ECO:0000259" key="9">
    <source>
        <dbReference type="PROSITE" id="PS50110"/>
    </source>
</evidence>
<dbReference type="Gene3D" id="3.30.565.10">
    <property type="entry name" value="Histidine kinase-like ATPase, C-terminal domain"/>
    <property type="match status" value="1"/>
</dbReference>
<dbReference type="InterPro" id="IPR004358">
    <property type="entry name" value="Sig_transdc_His_kin-like_C"/>
</dbReference>
<dbReference type="PANTHER" id="PTHR43047">
    <property type="entry name" value="TWO-COMPONENT HISTIDINE PROTEIN KINASE"/>
    <property type="match status" value="1"/>
</dbReference>
<comment type="catalytic activity">
    <reaction evidence="1">
        <text>ATP + protein L-histidine = ADP + protein N-phospho-L-histidine.</text>
        <dbReference type="EC" id="2.7.13.3"/>
    </reaction>
</comment>
<dbReference type="CDD" id="cd00075">
    <property type="entry name" value="HATPase"/>
    <property type="match status" value="1"/>
</dbReference>